<sequence>MTFQPDARATLIGSLPLADHGEATRLVLRYVPEIPLWVQLPRYPDERLLTQFAEGLPGLEETDGEVRFNTAAPDFEERFLAFMENYLAVAEEGVPVQSSIFAFSERIYRGFRTFLDAVADLSPPPVALKGQVTGPVTFLTGVKDQDGRMAWSDLRLREASTKGLGLRARYQVEEMRKRCPTALLFFDEPALAGFGSTAMLGVSREDVTAVLADVIETVHQAGGLAGVHVCANTDWSVLFETPVDILSFDAYGFFDRLLLYRGQLAAFLERGGIVAWGLVPTQRPEDLHRESVASLLERWRAQAAALDLPADLVRRQALVTPSCGTGLLSPEDAERVMALTRDLSAAVREA</sequence>
<dbReference type="RefSeq" id="WP_163298990.1">
    <property type="nucleotide sequence ID" value="NZ_JAAGRR010000093.1"/>
</dbReference>
<proteinExistence type="predicted"/>
<reference evidence="1 2" key="1">
    <citation type="submission" date="2020-02" db="EMBL/GenBank/DDBJ databases">
        <title>Comparative genomics of sulfur disproportionating microorganisms.</title>
        <authorList>
            <person name="Ward L.M."/>
            <person name="Bertran E."/>
            <person name="Johnston D.T."/>
        </authorList>
    </citation>
    <scope>NUCLEOTIDE SEQUENCE [LARGE SCALE GENOMIC DNA]</scope>
    <source>
        <strain evidence="1 2">DSM 100025</strain>
    </source>
</reference>
<evidence type="ECO:0000313" key="2">
    <source>
        <dbReference type="Proteomes" id="UP000469346"/>
    </source>
</evidence>
<accession>A0A6N9TNJ5</accession>
<evidence type="ECO:0000313" key="1">
    <source>
        <dbReference type="EMBL" id="NDY42861.1"/>
    </source>
</evidence>
<evidence type="ECO:0008006" key="3">
    <source>
        <dbReference type="Google" id="ProtNLM"/>
    </source>
</evidence>
<dbReference type="EMBL" id="JAAGRR010000093">
    <property type="protein sequence ID" value="NDY42861.1"/>
    <property type="molecule type" value="Genomic_DNA"/>
</dbReference>
<protein>
    <recommendedName>
        <fullName evidence="3">Methionine synthase</fullName>
    </recommendedName>
</protein>
<dbReference type="SUPFAM" id="SSF51726">
    <property type="entry name" value="UROD/MetE-like"/>
    <property type="match status" value="1"/>
</dbReference>
<dbReference type="AlphaFoldDB" id="A0A6N9TNJ5"/>
<organism evidence="1 2">
    <name type="scientific">Dissulfurirhabdus thermomarina</name>
    <dbReference type="NCBI Taxonomy" id="1765737"/>
    <lineage>
        <taxon>Bacteria</taxon>
        <taxon>Deltaproteobacteria</taxon>
        <taxon>Dissulfurirhabdaceae</taxon>
        <taxon>Dissulfurirhabdus</taxon>
    </lineage>
</organism>
<dbReference type="Proteomes" id="UP000469346">
    <property type="component" value="Unassembled WGS sequence"/>
</dbReference>
<comment type="caution">
    <text evidence="1">The sequence shown here is derived from an EMBL/GenBank/DDBJ whole genome shotgun (WGS) entry which is preliminary data.</text>
</comment>
<name>A0A6N9TNJ5_DISTH</name>
<keyword evidence="2" id="KW-1185">Reference proteome</keyword>
<dbReference type="Gene3D" id="3.20.20.210">
    <property type="match status" value="1"/>
</dbReference>
<dbReference type="InterPro" id="IPR038071">
    <property type="entry name" value="UROD/MetE-like_sf"/>
</dbReference>
<gene>
    <name evidence="1" type="ORF">G3N55_08395</name>
</gene>